<gene>
    <name evidence="7" type="primary">tehA_3</name>
    <name evidence="6" type="synonym">tehA_2</name>
    <name evidence="6" type="ORF">IFDJLNFL_3541</name>
    <name evidence="7" type="ORF">MTDSW087_05521</name>
</gene>
<dbReference type="InterPro" id="IPR052951">
    <property type="entry name" value="Tellurite_res_ion_channel"/>
</dbReference>
<evidence type="ECO:0000256" key="1">
    <source>
        <dbReference type="ARBA" id="ARBA00004141"/>
    </source>
</evidence>
<keyword evidence="3 5" id="KW-1133">Transmembrane helix</keyword>
<evidence type="ECO:0000256" key="4">
    <source>
        <dbReference type="ARBA" id="ARBA00023136"/>
    </source>
</evidence>
<dbReference type="EMBL" id="BPQI01000110">
    <property type="protein sequence ID" value="GJD57635.1"/>
    <property type="molecule type" value="Genomic_DNA"/>
</dbReference>
<dbReference type="EMBL" id="CABFVH010000069">
    <property type="protein sequence ID" value="VUF15775.1"/>
    <property type="molecule type" value="Genomic_DNA"/>
</dbReference>
<feature type="transmembrane region" description="Helical" evidence="5">
    <location>
        <begin position="59"/>
        <end position="81"/>
    </location>
</feature>
<feature type="transmembrane region" description="Helical" evidence="5">
    <location>
        <begin position="241"/>
        <end position="260"/>
    </location>
</feature>
<dbReference type="OrthoDB" id="309023at2"/>
<keyword evidence="9" id="KW-1185">Reference proteome</keyword>
<evidence type="ECO:0000256" key="5">
    <source>
        <dbReference type="SAM" id="Phobius"/>
    </source>
</evidence>
<dbReference type="NCBIfam" id="NF008032">
    <property type="entry name" value="PRK10764.1"/>
    <property type="match status" value="1"/>
</dbReference>
<dbReference type="GO" id="GO:0046583">
    <property type="term" value="F:monoatomic cation efflux transmembrane transporter activity"/>
    <property type="evidence" value="ECO:0007669"/>
    <property type="project" value="TreeGrafter"/>
</dbReference>
<dbReference type="Proteomes" id="UP001055303">
    <property type="component" value="Unassembled WGS sequence"/>
</dbReference>
<evidence type="ECO:0000256" key="3">
    <source>
        <dbReference type="ARBA" id="ARBA00022989"/>
    </source>
</evidence>
<dbReference type="GO" id="GO:0005886">
    <property type="term" value="C:plasma membrane"/>
    <property type="evidence" value="ECO:0007669"/>
    <property type="project" value="TreeGrafter"/>
</dbReference>
<dbReference type="PANTHER" id="PTHR37955">
    <property type="entry name" value="TELLURITE RESISTANCE PROTEIN TEHA"/>
    <property type="match status" value="1"/>
</dbReference>
<dbReference type="InterPro" id="IPR004695">
    <property type="entry name" value="SLAC1/Mae1/Ssu1/TehA"/>
</dbReference>
<reference evidence="7 8" key="1">
    <citation type="submission" date="2019-06" db="EMBL/GenBank/DDBJ databases">
        <authorList>
            <person name="Rodrigo-Torres L."/>
            <person name="Arahal R. D."/>
            <person name="Lucena T."/>
        </authorList>
    </citation>
    <scope>NUCLEOTIDE SEQUENCE [LARGE SCALE GENOMIC DNA]</scope>
    <source>
        <strain evidence="7 8">SW08-7</strain>
    </source>
</reference>
<evidence type="ECO:0000313" key="7">
    <source>
        <dbReference type="EMBL" id="VUF15775.1"/>
    </source>
</evidence>
<evidence type="ECO:0000313" key="6">
    <source>
        <dbReference type="EMBL" id="GJD57635.1"/>
    </source>
</evidence>
<feature type="transmembrane region" description="Helical" evidence="5">
    <location>
        <begin position="120"/>
        <end position="144"/>
    </location>
</feature>
<dbReference type="Proteomes" id="UP000401717">
    <property type="component" value="Unassembled WGS sequence"/>
</dbReference>
<sequence length="340" mass="34297">MNTLSLVGGSRLHLAQRLREVAANTPAAYFGIVLGLSDLGGAWRAAALAWHLPIFVAEAVYAVAGAVWAVLVVLYALKAVLAPDKLAAEAAHPIQCCFIGLAGVATMLVAGGLAPHAAGAATVLFGVGFLFTLGFAVWRTGGLWQGGRDHGTTTAVLYLPTVAGSFVSATVGAALGLADWGQLAFGAGLFSWLAMESVLLHRLLTGTEKPAALRPTLGIQLAPAPVGAVAYLSVGGGAPDIFAHALIGYGLLQVLVLARLSPWIAKAGAVPGLWAFSFGATAMATAPVRLVAHGDAGAIAVLAPVLFVAANGLVLGLAAMTVMLLARGGMFPASAGQART</sequence>
<dbReference type="Gene3D" id="1.50.10.150">
    <property type="entry name" value="Voltage-dependent anion channel"/>
    <property type="match status" value="1"/>
</dbReference>
<proteinExistence type="predicted"/>
<reference evidence="6" key="2">
    <citation type="journal article" date="2021" name="Front. Microbiol.">
        <title>Comprehensive Comparative Genomics and Phenotyping of Methylobacterium Species.</title>
        <authorList>
            <person name="Alessa O."/>
            <person name="Ogura Y."/>
            <person name="Fujitani Y."/>
            <person name="Takami H."/>
            <person name="Hayashi T."/>
            <person name="Sahin N."/>
            <person name="Tani A."/>
        </authorList>
    </citation>
    <scope>NUCLEOTIDE SEQUENCE</scope>
    <source>
        <strain evidence="6">DSM 22415</strain>
    </source>
</reference>
<dbReference type="CDD" id="cd09324">
    <property type="entry name" value="TDT_TehA"/>
    <property type="match status" value="1"/>
</dbReference>
<name>A0A564G5F4_9HYPH</name>
<evidence type="ECO:0000256" key="2">
    <source>
        <dbReference type="ARBA" id="ARBA00022692"/>
    </source>
</evidence>
<evidence type="ECO:0000313" key="8">
    <source>
        <dbReference type="Proteomes" id="UP000401717"/>
    </source>
</evidence>
<feature type="transmembrane region" description="Helical" evidence="5">
    <location>
        <begin position="272"/>
        <end position="292"/>
    </location>
</feature>
<dbReference type="AlphaFoldDB" id="A0A564G5F4"/>
<feature type="transmembrane region" description="Helical" evidence="5">
    <location>
        <begin position="156"/>
        <end position="177"/>
    </location>
</feature>
<accession>A0A564G5F4</accession>
<comment type="subcellular location">
    <subcellularLocation>
        <location evidence="1">Membrane</location>
        <topology evidence="1">Multi-pass membrane protein</topology>
    </subcellularLocation>
</comment>
<dbReference type="RefSeq" id="WP_144768664.1">
    <property type="nucleotide sequence ID" value="NZ_BPQI01000110.1"/>
</dbReference>
<dbReference type="InterPro" id="IPR038665">
    <property type="entry name" value="Voltage-dep_anion_channel_sf"/>
</dbReference>
<dbReference type="PANTHER" id="PTHR37955:SF1">
    <property type="entry name" value="DEP DOMAIN-CONTAINING PROTEIN"/>
    <property type="match status" value="1"/>
</dbReference>
<evidence type="ECO:0000313" key="9">
    <source>
        <dbReference type="Proteomes" id="UP001055303"/>
    </source>
</evidence>
<dbReference type="Pfam" id="PF03595">
    <property type="entry name" value="SLAC1"/>
    <property type="match status" value="1"/>
</dbReference>
<feature type="transmembrane region" description="Helical" evidence="5">
    <location>
        <begin position="21"/>
        <end position="39"/>
    </location>
</feature>
<reference evidence="6" key="3">
    <citation type="submission" date="2021-08" db="EMBL/GenBank/DDBJ databases">
        <authorList>
            <person name="Tani A."/>
            <person name="Ola A."/>
            <person name="Ogura Y."/>
            <person name="Katsura K."/>
            <person name="Hayashi T."/>
        </authorList>
    </citation>
    <scope>NUCLEOTIDE SEQUENCE</scope>
    <source>
        <strain evidence="6">DSM 22415</strain>
    </source>
</reference>
<feature type="transmembrane region" description="Helical" evidence="5">
    <location>
        <begin position="93"/>
        <end position="114"/>
    </location>
</feature>
<organism evidence="7 8">
    <name type="scientific">Methylobacterium dankookense</name>
    <dbReference type="NCBI Taxonomy" id="560405"/>
    <lineage>
        <taxon>Bacteria</taxon>
        <taxon>Pseudomonadati</taxon>
        <taxon>Pseudomonadota</taxon>
        <taxon>Alphaproteobacteria</taxon>
        <taxon>Hyphomicrobiales</taxon>
        <taxon>Methylobacteriaceae</taxon>
        <taxon>Methylobacterium</taxon>
    </lineage>
</organism>
<keyword evidence="4 5" id="KW-0472">Membrane</keyword>
<feature type="transmembrane region" description="Helical" evidence="5">
    <location>
        <begin position="298"/>
        <end position="326"/>
    </location>
</feature>
<keyword evidence="2 5" id="KW-0812">Transmembrane</keyword>
<dbReference type="InterPro" id="IPR039264">
    <property type="entry name" value="TehA"/>
</dbReference>
<protein>
    <submittedName>
        <fullName evidence="7">Tellurite resistance protein TehA</fullName>
    </submittedName>
</protein>